<accession>A0A256FG59</accession>
<protein>
    <submittedName>
        <fullName evidence="1">Uncharacterized protein</fullName>
    </submittedName>
</protein>
<reference evidence="1 2" key="1">
    <citation type="submission" date="2017-07" db="EMBL/GenBank/DDBJ databases">
        <title>Phylogenetic study on the rhizospheric bacterium Ochrobactrum sp. A44.</title>
        <authorList>
            <person name="Krzyzanowska D.M."/>
            <person name="Ossowicki A."/>
            <person name="Rajewska M."/>
            <person name="Maciag T."/>
            <person name="Kaczynski Z."/>
            <person name="Czerwicka M."/>
            <person name="Jafra S."/>
        </authorList>
    </citation>
    <scope>NUCLEOTIDE SEQUENCE [LARGE SCALE GENOMIC DNA]</scope>
    <source>
        <strain evidence="1 2">DSM 7216</strain>
    </source>
</reference>
<proteinExistence type="predicted"/>
<keyword evidence="2" id="KW-1185">Reference proteome</keyword>
<dbReference type="Proteomes" id="UP000215590">
    <property type="component" value="Unassembled WGS sequence"/>
</dbReference>
<dbReference type="AlphaFoldDB" id="A0A256FG59"/>
<evidence type="ECO:0000313" key="2">
    <source>
        <dbReference type="Proteomes" id="UP000215590"/>
    </source>
</evidence>
<name>A0A256FG59_9HYPH</name>
<sequence>MAKDDTSQIISGEVRELLLQRCAWIKLRTLDHSEKALSSAA</sequence>
<gene>
    <name evidence="1" type="ORF">CEV31_3386</name>
</gene>
<organism evidence="1 2">
    <name type="scientific">Brucella thiophenivorans</name>
    <dbReference type="NCBI Taxonomy" id="571255"/>
    <lineage>
        <taxon>Bacteria</taxon>
        <taxon>Pseudomonadati</taxon>
        <taxon>Pseudomonadota</taxon>
        <taxon>Alphaproteobacteria</taxon>
        <taxon>Hyphomicrobiales</taxon>
        <taxon>Brucellaceae</taxon>
        <taxon>Brucella/Ochrobactrum group</taxon>
        <taxon>Brucella</taxon>
    </lineage>
</organism>
<evidence type="ECO:0000313" key="1">
    <source>
        <dbReference type="EMBL" id="OYR13431.1"/>
    </source>
</evidence>
<comment type="caution">
    <text evidence="1">The sequence shown here is derived from an EMBL/GenBank/DDBJ whole genome shotgun (WGS) entry which is preliminary data.</text>
</comment>
<dbReference type="EMBL" id="NNRJ01000052">
    <property type="protein sequence ID" value="OYR13431.1"/>
    <property type="molecule type" value="Genomic_DNA"/>
</dbReference>